<dbReference type="FunFam" id="1.25.10.10:FF:000183">
    <property type="entry name" value="Proteasome activator complex subunit 4"/>
    <property type="match status" value="1"/>
</dbReference>
<dbReference type="InterPro" id="IPR016024">
    <property type="entry name" value="ARM-type_fold"/>
</dbReference>
<evidence type="ECO:0000259" key="12">
    <source>
        <dbReference type="Pfam" id="PF11919"/>
    </source>
</evidence>
<keyword evidence="7 15" id="KW-0647">Proteasome</keyword>
<dbReference type="GO" id="GO:0006281">
    <property type="term" value="P:DNA repair"/>
    <property type="evidence" value="ECO:0007669"/>
    <property type="project" value="UniProtKB-KW"/>
</dbReference>
<evidence type="ECO:0000256" key="8">
    <source>
        <dbReference type="ARBA" id="ARBA00023204"/>
    </source>
</evidence>
<evidence type="ECO:0000259" key="13">
    <source>
        <dbReference type="Pfam" id="PF16507"/>
    </source>
</evidence>
<dbReference type="InterPro" id="IPR032430">
    <property type="entry name" value="Blm10_mid"/>
</dbReference>
<evidence type="ECO:0000256" key="2">
    <source>
        <dbReference type="ARBA" id="ARBA00004514"/>
    </source>
</evidence>
<feature type="domain" description="Proteasome activator complex subunit 4 C-terminal" evidence="12">
    <location>
        <begin position="1354"/>
        <end position="1440"/>
    </location>
</feature>
<gene>
    <name evidence="15" type="ORF">EOD39_0132</name>
</gene>
<evidence type="ECO:0000256" key="9">
    <source>
        <dbReference type="ARBA" id="ARBA00023242"/>
    </source>
</evidence>
<keyword evidence="4" id="KW-0963">Cytoplasm</keyword>
<evidence type="ECO:0000259" key="14">
    <source>
        <dbReference type="Pfam" id="PF23096"/>
    </source>
</evidence>
<dbReference type="PANTHER" id="PTHR32170">
    <property type="entry name" value="PROTEASOME ACTIVATOR COMPLEX SUBUNIT 4"/>
    <property type="match status" value="1"/>
</dbReference>
<dbReference type="EMBL" id="SCEB01214592">
    <property type="protein sequence ID" value="RXM34411.1"/>
    <property type="molecule type" value="Genomic_DNA"/>
</dbReference>
<dbReference type="GO" id="GO:0016607">
    <property type="term" value="C:nuclear speck"/>
    <property type="evidence" value="ECO:0007669"/>
    <property type="project" value="UniProtKB-SubCell"/>
</dbReference>
<feature type="domain" description="Proteasome activator Blm10 middle HEAT repeats region" evidence="13">
    <location>
        <begin position="198"/>
        <end position="694"/>
    </location>
</feature>
<keyword evidence="5" id="KW-0677">Repeat</keyword>
<dbReference type="Pfam" id="PF11919">
    <property type="entry name" value="PSME4_C"/>
    <property type="match status" value="1"/>
</dbReference>
<comment type="subcellular location">
    <subcellularLocation>
        <location evidence="2">Cytoplasm</location>
        <location evidence="2">Cytosol</location>
    </subcellularLocation>
    <subcellularLocation>
        <location evidence="1">Nucleus speckle</location>
    </subcellularLocation>
</comment>
<protein>
    <submittedName>
        <fullName evidence="15">Proteasome activator complex subunit 4</fullName>
    </submittedName>
</protein>
<dbReference type="InterPro" id="IPR021843">
    <property type="entry name" value="PSME4_C"/>
</dbReference>
<dbReference type="Proteomes" id="UP000289886">
    <property type="component" value="Unassembled WGS sequence"/>
</dbReference>
<dbReference type="Pfam" id="PF16507">
    <property type="entry name" value="HEAT_PSME4_mid"/>
    <property type="match status" value="1"/>
</dbReference>
<keyword evidence="9" id="KW-0539">Nucleus</keyword>
<comment type="function">
    <text evidence="10">Associated component of the proteasome that specifically recognizes acetylated histones and promotes ATP- and ubiquitin-independent degradation of core histones during DNA damage response. Recognizes and binds acetylated histones via its bromodomain-like (BRDL) region and activates the proteasome by opening the gated channel for substrate entry. Binds to the core proteasome via its C-terminus, which occupies the same binding sites as the proteasomal ATPases, opening the closed structure of the proteasome via an active gating mechanism. involved in DNA damage response in somatic cells: binds to acetylated histones and promotes degradation of histones.</text>
</comment>
<evidence type="ECO:0000313" key="16">
    <source>
        <dbReference type="Proteomes" id="UP000289886"/>
    </source>
</evidence>
<name>A0A444UGX1_ACIRT</name>
<keyword evidence="8" id="KW-0234">DNA repair</keyword>
<evidence type="ECO:0000313" key="15">
    <source>
        <dbReference type="EMBL" id="RXM34411.1"/>
    </source>
</evidence>
<proteinExistence type="inferred from homology"/>
<dbReference type="Gene3D" id="1.25.10.10">
    <property type="entry name" value="Leucine-rich Repeat Variant"/>
    <property type="match status" value="1"/>
</dbReference>
<comment type="subunit">
    <text evidence="11">Homodimer. Interacts with the 20S and 26S proteasomes.</text>
</comment>
<comment type="caution">
    <text evidence="15">The sequence shown here is derived from an EMBL/GenBank/DDBJ whole genome shotgun (WGS) entry which is preliminary data.</text>
</comment>
<evidence type="ECO:0000256" key="4">
    <source>
        <dbReference type="ARBA" id="ARBA00022490"/>
    </source>
</evidence>
<dbReference type="InterPro" id="IPR011989">
    <property type="entry name" value="ARM-like"/>
</dbReference>
<evidence type="ECO:0000256" key="5">
    <source>
        <dbReference type="ARBA" id="ARBA00022737"/>
    </source>
</evidence>
<dbReference type="GO" id="GO:0016504">
    <property type="term" value="F:peptidase activator activity"/>
    <property type="evidence" value="ECO:0007669"/>
    <property type="project" value="InterPro"/>
</dbReference>
<organism evidence="15 16">
    <name type="scientific">Acipenser ruthenus</name>
    <name type="common">Sterlet sturgeon</name>
    <dbReference type="NCBI Taxonomy" id="7906"/>
    <lineage>
        <taxon>Eukaryota</taxon>
        <taxon>Metazoa</taxon>
        <taxon>Chordata</taxon>
        <taxon>Craniata</taxon>
        <taxon>Vertebrata</taxon>
        <taxon>Euteleostomi</taxon>
        <taxon>Actinopterygii</taxon>
        <taxon>Chondrostei</taxon>
        <taxon>Acipenseriformes</taxon>
        <taxon>Acipenseridae</taxon>
        <taxon>Acipenser</taxon>
    </lineage>
</organism>
<keyword evidence="16" id="KW-1185">Reference proteome</keyword>
<comment type="similarity">
    <text evidence="3">Belongs to the BLM10 family.</text>
</comment>
<sequence>MFLWHITTGIKLWYIRLYGRKFSKEDHVLFIKLLYELVTIPKLEISMMQGFARLLVNLLNSVENILKTLVKSCRPYFPEDATKEMLQEWRPLLCPFDVTMQKAISYFELFLPTTLPPALHQKGFKLWFDELMGLWVSVQNLPGWEGIFTRILRSLNLPVGSSQVLVPRYLTNAYDIGHIVLWVSSMLGGPSKQTQKQLSGLFNSITSFFHPSNNGRWLMKLMKLVQRLPASVVRRLHRERYKKQTWLTPVPDSHKLTDQDITDFVESMKQPVLLAMFSKTGSLDAAQALQNLALMRPELVIPPLLEKTYPAMETLTEPHQLTATLSCVIGVARSLVSGGKRFPEGPKHMLPLLMRALPGVDPNDFSKCMITFQFIATFSTLVPLVDCSSAVHERDDLTEVERELCSVSAEFEDFVLQFMDRCFALIESSTLEQTREETETEKMTHLESLVELGLSSTFSTILTQCSKDIFKVALEKVFNFATTNIFETRVAGKMVADMCRAACKCHPAESLKLFVPHCCNAITQLTVNEDVLREEELDKALLWNLQLLSEITRVDGDKLLPYREQCVKILLRTLHLKFKQGYMLSCNLLHHLLRSASLIYPTEYCSIPGGFNKPLSEYFPIKDWGKPGDLWNLNIHWHVPTSEEKAFVFYILDTILQPELVKLQRHANGELEMPRDDILQSLTIVQHCLMGSGSILPFLDGERITDLLVSLGETALYTGVDYDHILKNSEDDTKSLFLIIKIIGDLLQFRGSYKHEFDSRWKSFNLVKKSMENRLHGRKQHIRALLIDRVMLQQELRKLTVEGCEYKTIHRDLLRDLLRLSTSTYSQVPDSSLEIALQIMKSKNPTTNLPLPTSEEIEKGVQLQQAKNIDSVQKYERLVNNLLDSLSKRNLKLTLYAPVEEQPKLGLKREDMTEMEQIIFDHFSDPKFIEQLIKFLSLEDRKGKDKFSPRRFCLFKGLFRNFDDAFLPVLRPHLERLVADSHESTQRCVAEIVAGLIRGSKHWTFEKVEKLWEFLCPLIRTALTNITVETYSDWGTCIATACCSILVVQRQFSLLFSEFSRLYVLQGGLAQQEWRVPELLHRLLQYLEPKLTQVYKNVRERIGSVLTYILMIDVSLPNTRRTSSPRISDFTARILVRLKPLMDVDEEIQNHIVEENGYGEQDERTQAIKLLKTVLKWLMASAGRSFSTAVPEQLQLLPLLFKIAPVENDDSYDEMKRDAKTCLSLMSQGLLYPQQIMLVLPVLKETAGSASWHARYTVLTYLQTMVFYNLFTFLNNKEAVHDVRWLVLKLLQDEQLEVREMAATTLSGLLQCNFLTMDAPMQTHFENLCKTRLPKKRKRDPGSVVDTIPPADLVKRHAGVLGLSACILSNPYDVPTWMPQLLMDLSAHLNDTQPIEMTVKKTLSNFRRTHLDNWQEHKQQFTDDQLLVLTDLLVSPCYYA</sequence>
<evidence type="ECO:0000256" key="3">
    <source>
        <dbReference type="ARBA" id="ARBA00005739"/>
    </source>
</evidence>
<evidence type="ECO:0000256" key="6">
    <source>
        <dbReference type="ARBA" id="ARBA00022763"/>
    </source>
</evidence>
<evidence type="ECO:0000256" key="11">
    <source>
        <dbReference type="ARBA" id="ARBA00065126"/>
    </source>
</evidence>
<feature type="domain" description="Proteasome activator complex subunit 4-like HEAT repeat-like" evidence="14">
    <location>
        <begin position="893"/>
        <end position="1041"/>
    </location>
</feature>
<reference evidence="15 16" key="1">
    <citation type="submission" date="2019-01" db="EMBL/GenBank/DDBJ databases">
        <title>Draft Genome and Complete Hox-Cluster Characterization of the Sterlet Sturgeon (Acipenser ruthenus).</title>
        <authorList>
            <person name="Wei Q."/>
        </authorList>
    </citation>
    <scope>NUCLEOTIDE SEQUENCE [LARGE SCALE GENOMIC DNA]</scope>
    <source>
        <strain evidence="15">WHYD16114868_AA</strain>
        <tissue evidence="15">Blood</tissue>
    </source>
</reference>
<keyword evidence="6" id="KW-0227">DNA damage</keyword>
<dbReference type="InterPro" id="IPR055455">
    <property type="entry name" value="HEAT_PSME4"/>
</dbReference>
<dbReference type="InterPro" id="IPR035309">
    <property type="entry name" value="PSME4"/>
</dbReference>
<dbReference type="GO" id="GO:1990111">
    <property type="term" value="C:spermatoproteasome complex"/>
    <property type="evidence" value="ECO:0007669"/>
    <property type="project" value="TreeGrafter"/>
</dbReference>
<accession>A0A444UGX1</accession>
<evidence type="ECO:0000256" key="1">
    <source>
        <dbReference type="ARBA" id="ARBA00004324"/>
    </source>
</evidence>
<dbReference type="GO" id="GO:0070628">
    <property type="term" value="F:proteasome binding"/>
    <property type="evidence" value="ECO:0007669"/>
    <property type="project" value="InterPro"/>
</dbReference>
<dbReference type="GO" id="GO:0010499">
    <property type="term" value="P:proteasomal ubiquitin-independent protein catabolic process"/>
    <property type="evidence" value="ECO:0007669"/>
    <property type="project" value="TreeGrafter"/>
</dbReference>
<evidence type="ECO:0000256" key="10">
    <source>
        <dbReference type="ARBA" id="ARBA00056104"/>
    </source>
</evidence>
<dbReference type="GO" id="GO:0005829">
    <property type="term" value="C:cytosol"/>
    <property type="evidence" value="ECO:0007669"/>
    <property type="project" value="UniProtKB-SubCell"/>
</dbReference>
<dbReference type="PANTHER" id="PTHR32170:SF3">
    <property type="entry name" value="PROTEASOME ACTIVATOR COMPLEX SUBUNIT 4"/>
    <property type="match status" value="1"/>
</dbReference>
<dbReference type="Pfam" id="PF23096">
    <property type="entry name" value="HEAT_PSME4"/>
    <property type="match status" value="1"/>
</dbReference>
<evidence type="ECO:0000256" key="7">
    <source>
        <dbReference type="ARBA" id="ARBA00022942"/>
    </source>
</evidence>
<dbReference type="SUPFAM" id="SSF48371">
    <property type="entry name" value="ARM repeat"/>
    <property type="match status" value="2"/>
</dbReference>